<dbReference type="EMBL" id="LRGB01000944">
    <property type="protein sequence ID" value="KZS14407.1"/>
    <property type="molecule type" value="Genomic_DNA"/>
</dbReference>
<evidence type="ECO:0000313" key="14">
    <source>
        <dbReference type="Proteomes" id="UP000076858"/>
    </source>
</evidence>
<dbReference type="GO" id="GO:0006508">
    <property type="term" value="P:proteolysis"/>
    <property type="evidence" value="ECO:0007669"/>
    <property type="project" value="UniProtKB-KW"/>
</dbReference>
<feature type="signal peptide" evidence="10">
    <location>
        <begin position="1"/>
        <end position="16"/>
    </location>
</feature>
<evidence type="ECO:0000256" key="10">
    <source>
        <dbReference type="SAM" id="SignalP"/>
    </source>
</evidence>
<keyword evidence="7" id="KW-0865">Zymogen</keyword>
<comment type="subcellular location">
    <subcellularLocation>
        <location evidence="1">Secreted</location>
    </subcellularLocation>
</comment>
<keyword evidence="3 9" id="KW-0645">Protease</keyword>
<dbReference type="GO" id="GO:0004252">
    <property type="term" value="F:serine-type endopeptidase activity"/>
    <property type="evidence" value="ECO:0007669"/>
    <property type="project" value="InterPro"/>
</dbReference>
<keyword evidence="14" id="KW-1185">Reference proteome</keyword>
<dbReference type="CDD" id="cd00190">
    <property type="entry name" value="Tryp_SPc"/>
    <property type="match status" value="1"/>
</dbReference>
<dbReference type="GO" id="GO:0005576">
    <property type="term" value="C:extracellular region"/>
    <property type="evidence" value="ECO:0007669"/>
    <property type="project" value="UniProtKB-SubCell"/>
</dbReference>
<organism evidence="13 14">
    <name type="scientific">Daphnia magna</name>
    <dbReference type="NCBI Taxonomy" id="35525"/>
    <lineage>
        <taxon>Eukaryota</taxon>
        <taxon>Metazoa</taxon>
        <taxon>Ecdysozoa</taxon>
        <taxon>Arthropoda</taxon>
        <taxon>Crustacea</taxon>
        <taxon>Branchiopoda</taxon>
        <taxon>Diplostraca</taxon>
        <taxon>Cladocera</taxon>
        <taxon>Anomopoda</taxon>
        <taxon>Daphniidae</taxon>
        <taxon>Daphnia</taxon>
    </lineage>
</organism>
<evidence type="ECO:0000256" key="2">
    <source>
        <dbReference type="ARBA" id="ARBA00022525"/>
    </source>
</evidence>
<reference evidence="13 14" key="3">
    <citation type="submission" date="2016-03" db="EMBL/GenBank/DDBJ databases">
        <title>EvidentialGene: Evidence-directed Construction of Genes on Genomes.</title>
        <authorList>
            <person name="Gilbert D.G."/>
            <person name="Choi J.-H."/>
            <person name="Mockaitis K."/>
            <person name="Colbourne J."/>
            <person name="Pfrender M."/>
        </authorList>
    </citation>
    <scope>NUCLEOTIDE SEQUENCE [LARGE SCALE GENOMIC DNA]</scope>
    <source>
        <strain evidence="13 14">Xinb3</strain>
        <tissue evidence="13">Complete organism</tissue>
    </source>
</reference>
<evidence type="ECO:0000256" key="3">
    <source>
        <dbReference type="ARBA" id="ARBA00022670"/>
    </source>
</evidence>
<reference evidence="12" key="2">
    <citation type="submission" date="2015-10" db="EMBL/GenBank/DDBJ databases">
        <authorList>
            <person name="Gilbert D.G."/>
        </authorList>
    </citation>
    <scope>NUCLEOTIDE SEQUENCE</scope>
</reference>
<evidence type="ECO:0000313" key="13">
    <source>
        <dbReference type="EMBL" id="KZS14407.1"/>
    </source>
</evidence>
<keyword evidence="5 9" id="KW-0378">Hydrolase</keyword>
<dbReference type="PANTHER" id="PTHR24252:SF7">
    <property type="entry name" value="HYALIN"/>
    <property type="match status" value="1"/>
</dbReference>
<dbReference type="PANTHER" id="PTHR24252">
    <property type="entry name" value="ACROSIN-RELATED"/>
    <property type="match status" value="1"/>
</dbReference>
<dbReference type="InterPro" id="IPR043504">
    <property type="entry name" value="Peptidase_S1_PA_chymotrypsin"/>
</dbReference>
<dbReference type="FunFam" id="2.40.10.10:FF:000146">
    <property type="entry name" value="Serine protease 53"/>
    <property type="match status" value="1"/>
</dbReference>
<dbReference type="InterPro" id="IPR018114">
    <property type="entry name" value="TRYPSIN_HIS"/>
</dbReference>
<dbReference type="PROSITE" id="PS00134">
    <property type="entry name" value="TRYPSIN_HIS"/>
    <property type="match status" value="1"/>
</dbReference>
<dbReference type="SUPFAM" id="SSF50494">
    <property type="entry name" value="Trypsin-like serine proteases"/>
    <property type="match status" value="1"/>
</dbReference>
<name>A0A0P5XMI4_9CRUS</name>
<evidence type="ECO:0000256" key="9">
    <source>
        <dbReference type="RuleBase" id="RU363034"/>
    </source>
</evidence>
<evidence type="ECO:0000256" key="7">
    <source>
        <dbReference type="ARBA" id="ARBA00023145"/>
    </source>
</evidence>
<dbReference type="InterPro" id="IPR001254">
    <property type="entry name" value="Trypsin_dom"/>
</dbReference>
<dbReference type="Pfam" id="PF00089">
    <property type="entry name" value="Trypsin"/>
    <property type="match status" value="1"/>
</dbReference>
<evidence type="ECO:0000256" key="1">
    <source>
        <dbReference type="ARBA" id="ARBA00004613"/>
    </source>
</evidence>
<accession>A0A0P5XMI4</accession>
<evidence type="ECO:0000256" key="4">
    <source>
        <dbReference type="ARBA" id="ARBA00022729"/>
    </source>
</evidence>
<dbReference type="AlphaFoldDB" id="A0A0P5XMI4"/>
<keyword evidence="6 9" id="KW-0720">Serine protease</keyword>
<dbReference type="PROSITE" id="PS50240">
    <property type="entry name" value="TRYPSIN_DOM"/>
    <property type="match status" value="1"/>
</dbReference>
<reference evidence="12" key="1">
    <citation type="submission" date="2015-10" db="EMBL/GenBank/DDBJ databases">
        <title>Daphnia magna gene sets from two clonal populations assembled and annotated with EvidentialGene.</title>
        <authorList>
            <person name="Gilbert D."/>
            <person name="Podicheti R."/>
            <person name="Orsini L."/>
            <person name="Colbourne J."/>
            <person name="Pfrender M."/>
        </authorList>
    </citation>
    <scope>NUCLEOTIDE SEQUENCE</scope>
</reference>
<dbReference type="SMART" id="SM00020">
    <property type="entry name" value="Tryp_SPc"/>
    <property type="match status" value="1"/>
</dbReference>
<dbReference type="InterPro" id="IPR001314">
    <property type="entry name" value="Peptidase_S1A"/>
</dbReference>
<dbReference type="OrthoDB" id="5565075at2759"/>
<keyword evidence="8" id="KW-1015">Disulfide bond</keyword>
<dbReference type="InterPro" id="IPR033116">
    <property type="entry name" value="TRYPSIN_SER"/>
</dbReference>
<feature type="chain" id="PRO_5013462909" evidence="10">
    <location>
        <begin position="17"/>
        <end position="309"/>
    </location>
</feature>
<evidence type="ECO:0000259" key="11">
    <source>
        <dbReference type="PROSITE" id="PS50240"/>
    </source>
</evidence>
<proteinExistence type="predicted"/>
<keyword evidence="2" id="KW-0964">Secreted</keyword>
<dbReference type="Proteomes" id="UP000076858">
    <property type="component" value="Unassembled WGS sequence"/>
</dbReference>
<dbReference type="PRINTS" id="PR00722">
    <property type="entry name" value="CHYMOTRYPSIN"/>
</dbReference>
<gene>
    <name evidence="13" type="ORF">APZ42_019734</name>
</gene>
<protein>
    <submittedName>
        <fullName evidence="12">Chymotrypsin elastase family member 2A</fullName>
    </submittedName>
    <submittedName>
        <fullName evidence="13">Chymotrypsin-like protein</fullName>
    </submittedName>
</protein>
<evidence type="ECO:0000256" key="5">
    <source>
        <dbReference type="ARBA" id="ARBA00022801"/>
    </source>
</evidence>
<keyword evidence="4 10" id="KW-0732">Signal</keyword>
<dbReference type="InterPro" id="IPR009003">
    <property type="entry name" value="Peptidase_S1_PA"/>
</dbReference>
<dbReference type="Gene3D" id="2.40.10.10">
    <property type="entry name" value="Trypsin-like serine proteases"/>
    <property type="match status" value="2"/>
</dbReference>
<dbReference type="EMBL" id="GDIP01248753">
    <property type="protein sequence ID" value="JAI74648.1"/>
    <property type="molecule type" value="Transcribed_RNA"/>
</dbReference>
<dbReference type="STRING" id="35525.A0A0P5XMI4"/>
<sequence>MKVVALIVVAVVFAQAAEIPKLRNFRNPADLPPRSVLFPRPSQAQGPGYFIPSGKHAHTFSTRGICGQVKYRQSERIVGGVEAVPHEFPWQVALVVDNSWFCGATIIASDWILTAAHCTDGGSSFEVILGAHNKNIVEPTQVRIMATEYTMHPRWNSARLQNDVALIRLPTPVSFTPEIAPICLVPSTEEDHVGDILLASGWGLDSDSATSTTANLRKVTAPGISVEDCQAVYGNGVLDSVLCIDTTGGHGTCNGDSGGPLSYINNGVYNQVGLVSFGSASGCELGYPTGFSRISSFIDWIVSVTGLVV</sequence>
<evidence type="ECO:0000256" key="8">
    <source>
        <dbReference type="ARBA" id="ARBA00023157"/>
    </source>
</evidence>
<feature type="domain" description="Peptidase S1" evidence="11">
    <location>
        <begin position="77"/>
        <end position="306"/>
    </location>
</feature>
<evidence type="ECO:0000313" key="12">
    <source>
        <dbReference type="EMBL" id="JAI74648.1"/>
    </source>
</evidence>
<evidence type="ECO:0000256" key="6">
    <source>
        <dbReference type="ARBA" id="ARBA00022825"/>
    </source>
</evidence>
<dbReference type="PROSITE" id="PS00135">
    <property type="entry name" value="TRYPSIN_SER"/>
    <property type="match status" value="1"/>
</dbReference>